<dbReference type="InterPro" id="IPR020846">
    <property type="entry name" value="MFS_dom"/>
</dbReference>
<organism evidence="6 7">
    <name type="scientific">Candidatus Shapirobacteria bacterium CG09_land_8_20_14_0_10_49_15</name>
    <dbReference type="NCBI Taxonomy" id="1974482"/>
    <lineage>
        <taxon>Bacteria</taxon>
        <taxon>Candidatus Shapironibacteriota</taxon>
    </lineage>
</organism>
<accession>A0A2M6XB47</accession>
<dbReference type="InterPro" id="IPR036259">
    <property type="entry name" value="MFS_trans_sf"/>
</dbReference>
<evidence type="ECO:0000313" key="6">
    <source>
        <dbReference type="EMBL" id="PIU02300.1"/>
    </source>
</evidence>
<feature type="transmembrane region" description="Helical" evidence="4">
    <location>
        <begin position="7"/>
        <end position="32"/>
    </location>
</feature>
<evidence type="ECO:0000256" key="4">
    <source>
        <dbReference type="SAM" id="Phobius"/>
    </source>
</evidence>
<keyword evidence="3 4" id="KW-0472">Membrane</keyword>
<feature type="transmembrane region" description="Helical" evidence="4">
    <location>
        <begin position="212"/>
        <end position="235"/>
    </location>
</feature>
<keyword evidence="1 4" id="KW-0812">Transmembrane</keyword>
<dbReference type="Proteomes" id="UP000231214">
    <property type="component" value="Unassembled WGS sequence"/>
</dbReference>
<protein>
    <recommendedName>
        <fullName evidence="5">Major facilitator superfamily (MFS) profile domain-containing protein</fullName>
    </recommendedName>
</protein>
<dbReference type="GO" id="GO:0022857">
    <property type="term" value="F:transmembrane transporter activity"/>
    <property type="evidence" value="ECO:0007669"/>
    <property type="project" value="InterPro"/>
</dbReference>
<dbReference type="EMBL" id="PEZK01000017">
    <property type="protein sequence ID" value="PIU02300.1"/>
    <property type="molecule type" value="Genomic_DNA"/>
</dbReference>
<evidence type="ECO:0000259" key="5">
    <source>
        <dbReference type="PROSITE" id="PS50850"/>
    </source>
</evidence>
<feature type="transmembrane region" description="Helical" evidence="4">
    <location>
        <begin position="363"/>
        <end position="382"/>
    </location>
</feature>
<dbReference type="PROSITE" id="PS50850">
    <property type="entry name" value="MFS"/>
    <property type="match status" value="1"/>
</dbReference>
<reference evidence="7" key="1">
    <citation type="submission" date="2017-09" db="EMBL/GenBank/DDBJ databases">
        <title>Depth-based differentiation of microbial function through sediment-hosted aquifers and enrichment of novel symbionts in the deep terrestrial subsurface.</title>
        <authorList>
            <person name="Probst A.J."/>
            <person name="Ladd B."/>
            <person name="Jarett J.K."/>
            <person name="Geller-Mcgrath D.E."/>
            <person name="Sieber C.M.K."/>
            <person name="Emerson J.B."/>
            <person name="Anantharaman K."/>
            <person name="Thomas B.C."/>
            <person name="Malmstrom R."/>
            <person name="Stieglmeier M."/>
            <person name="Klingl A."/>
            <person name="Woyke T."/>
            <person name="Ryan C.M."/>
            <person name="Banfield J.F."/>
        </authorList>
    </citation>
    <scope>NUCLEOTIDE SEQUENCE [LARGE SCALE GENOMIC DNA]</scope>
</reference>
<feature type="domain" description="Major facilitator superfamily (MFS) profile" evidence="5">
    <location>
        <begin position="168"/>
        <end position="383"/>
    </location>
</feature>
<comment type="caution">
    <text evidence="6">The sequence shown here is derived from an EMBL/GenBank/DDBJ whole genome shotgun (WGS) entry which is preliminary data.</text>
</comment>
<feature type="transmembrane region" description="Helical" evidence="4">
    <location>
        <begin position="139"/>
        <end position="162"/>
    </location>
</feature>
<dbReference type="Gene3D" id="1.20.1250.20">
    <property type="entry name" value="MFS general substrate transporter like domains"/>
    <property type="match status" value="2"/>
</dbReference>
<dbReference type="SUPFAM" id="SSF103473">
    <property type="entry name" value="MFS general substrate transporter"/>
    <property type="match status" value="2"/>
</dbReference>
<dbReference type="InterPro" id="IPR011701">
    <property type="entry name" value="MFS"/>
</dbReference>
<feature type="transmembrane region" description="Helical" evidence="4">
    <location>
        <begin position="241"/>
        <end position="261"/>
    </location>
</feature>
<feature type="transmembrane region" description="Helical" evidence="4">
    <location>
        <begin position="44"/>
        <end position="67"/>
    </location>
</feature>
<feature type="transmembrane region" description="Helical" evidence="4">
    <location>
        <begin position="168"/>
        <end position="187"/>
    </location>
</feature>
<dbReference type="Pfam" id="PF07690">
    <property type="entry name" value="MFS_1"/>
    <property type="match status" value="1"/>
</dbReference>
<dbReference type="AlphaFoldDB" id="A0A2M6XB47"/>
<name>A0A2M6XB47_9BACT</name>
<evidence type="ECO:0000256" key="2">
    <source>
        <dbReference type="ARBA" id="ARBA00022989"/>
    </source>
</evidence>
<proteinExistence type="predicted"/>
<feature type="transmembrane region" description="Helical" evidence="4">
    <location>
        <begin position="273"/>
        <end position="290"/>
    </location>
</feature>
<evidence type="ECO:0000256" key="1">
    <source>
        <dbReference type="ARBA" id="ARBA00022692"/>
    </source>
</evidence>
<gene>
    <name evidence="6" type="ORF">COT66_00920</name>
</gene>
<feature type="transmembrane region" description="Helical" evidence="4">
    <location>
        <begin position="103"/>
        <end position="127"/>
    </location>
</feature>
<sequence length="383" mass="42382">MKRSRLLPLFLTQSFRSVAVTFLGFFSSVYIYKQTLTLTASQPRSLLAVATFYLLLYFFKDLAVVLAENWAQRAGLKKQVTLGHWLTALTLIAFLLSQHNLAFVWWAGALWGLSIGFFWFGRFGLMLKISQRGKFGKTLGWAGILETLLLLGVPFSGGLLISRLGYPALFLTAFGFVIFALVILRWVPAQKTHQDVRLGEILRLFTNRKRVLLTYFSSGVRGTLYSTALMLYVFLVLEKELAFGAFFSLALLVVALTNFVTGSWVDRKGKKGLIAYGAVISSLVWLGRFLTAGAGALLVLDVIDRISGGMLGIPLEVLTYEKALDGRSTGRALLFREMAVGAGEIMACCLLVAIILLGWPLKVAFLVAAGFNLLPLLSLRWLK</sequence>
<feature type="transmembrane region" description="Helical" evidence="4">
    <location>
        <begin position="339"/>
        <end position="357"/>
    </location>
</feature>
<evidence type="ECO:0000256" key="3">
    <source>
        <dbReference type="ARBA" id="ARBA00023136"/>
    </source>
</evidence>
<evidence type="ECO:0000313" key="7">
    <source>
        <dbReference type="Proteomes" id="UP000231214"/>
    </source>
</evidence>
<keyword evidence="2 4" id="KW-1133">Transmembrane helix</keyword>